<proteinExistence type="predicted"/>
<evidence type="ECO:0000256" key="1">
    <source>
        <dbReference type="SAM" id="MobiDB-lite"/>
    </source>
</evidence>
<keyword evidence="3" id="KW-0732">Signal</keyword>
<reference evidence="4" key="1">
    <citation type="journal article" date="2023" name="Mol. Phylogenet. Evol.">
        <title>Genome-scale phylogeny and comparative genomics of the fungal order Sordariales.</title>
        <authorList>
            <person name="Hensen N."/>
            <person name="Bonometti L."/>
            <person name="Westerberg I."/>
            <person name="Brannstrom I.O."/>
            <person name="Guillou S."/>
            <person name="Cros-Aarteil S."/>
            <person name="Calhoun S."/>
            <person name="Haridas S."/>
            <person name="Kuo A."/>
            <person name="Mondo S."/>
            <person name="Pangilinan J."/>
            <person name="Riley R."/>
            <person name="LaButti K."/>
            <person name="Andreopoulos B."/>
            <person name="Lipzen A."/>
            <person name="Chen C."/>
            <person name="Yan M."/>
            <person name="Daum C."/>
            <person name="Ng V."/>
            <person name="Clum A."/>
            <person name="Steindorff A."/>
            <person name="Ohm R.A."/>
            <person name="Martin F."/>
            <person name="Silar P."/>
            <person name="Natvig D.O."/>
            <person name="Lalanne C."/>
            <person name="Gautier V."/>
            <person name="Ament-Velasquez S.L."/>
            <person name="Kruys A."/>
            <person name="Hutchinson M.I."/>
            <person name="Powell A.J."/>
            <person name="Barry K."/>
            <person name="Miller A.N."/>
            <person name="Grigoriev I.V."/>
            <person name="Debuchy R."/>
            <person name="Gladieux P."/>
            <person name="Hiltunen Thoren M."/>
            <person name="Johannesson H."/>
        </authorList>
    </citation>
    <scope>NUCLEOTIDE SEQUENCE</scope>
    <source>
        <strain evidence="4">PSN243</strain>
    </source>
</reference>
<evidence type="ECO:0000256" key="3">
    <source>
        <dbReference type="SAM" id="SignalP"/>
    </source>
</evidence>
<evidence type="ECO:0000313" key="5">
    <source>
        <dbReference type="Proteomes" id="UP001321760"/>
    </source>
</evidence>
<dbReference type="AlphaFoldDB" id="A0AAV9H3Q3"/>
<dbReference type="EMBL" id="MU865916">
    <property type="protein sequence ID" value="KAK4454599.1"/>
    <property type="molecule type" value="Genomic_DNA"/>
</dbReference>
<name>A0AAV9H3Q3_9PEZI</name>
<comment type="caution">
    <text evidence="4">The sequence shown here is derived from an EMBL/GenBank/DDBJ whole genome shotgun (WGS) entry which is preliminary data.</text>
</comment>
<keyword evidence="2" id="KW-0812">Transmembrane</keyword>
<gene>
    <name evidence="4" type="ORF">QBC34DRAFT_392134</name>
</gene>
<evidence type="ECO:0000256" key="2">
    <source>
        <dbReference type="SAM" id="Phobius"/>
    </source>
</evidence>
<keyword evidence="5" id="KW-1185">Reference proteome</keyword>
<dbReference type="Proteomes" id="UP001321760">
    <property type="component" value="Unassembled WGS sequence"/>
</dbReference>
<feature type="region of interest" description="Disordered" evidence="1">
    <location>
        <begin position="447"/>
        <end position="660"/>
    </location>
</feature>
<accession>A0AAV9H3Q3</accession>
<feature type="compositionally biased region" description="Low complexity" evidence="1">
    <location>
        <begin position="535"/>
        <end position="559"/>
    </location>
</feature>
<protein>
    <recommendedName>
        <fullName evidence="6">Mid2 domain-containing protein</fullName>
    </recommendedName>
</protein>
<reference evidence="4" key="2">
    <citation type="submission" date="2023-05" db="EMBL/GenBank/DDBJ databases">
        <authorList>
            <consortium name="Lawrence Berkeley National Laboratory"/>
            <person name="Steindorff A."/>
            <person name="Hensen N."/>
            <person name="Bonometti L."/>
            <person name="Westerberg I."/>
            <person name="Brannstrom I.O."/>
            <person name="Guillou S."/>
            <person name="Cros-Aarteil S."/>
            <person name="Calhoun S."/>
            <person name="Haridas S."/>
            <person name="Kuo A."/>
            <person name="Mondo S."/>
            <person name="Pangilinan J."/>
            <person name="Riley R."/>
            <person name="Labutti K."/>
            <person name="Andreopoulos B."/>
            <person name="Lipzen A."/>
            <person name="Chen C."/>
            <person name="Yanf M."/>
            <person name="Daum C."/>
            <person name="Ng V."/>
            <person name="Clum A."/>
            <person name="Ohm R."/>
            <person name="Martin F."/>
            <person name="Silar P."/>
            <person name="Natvig D."/>
            <person name="Lalanne C."/>
            <person name="Gautier V."/>
            <person name="Ament-Velasquez S.L."/>
            <person name="Kruys A."/>
            <person name="Hutchinson M.I."/>
            <person name="Powell A.J."/>
            <person name="Barry K."/>
            <person name="Miller A.N."/>
            <person name="Grigoriev I.V."/>
            <person name="Debuchy R."/>
            <person name="Gladieux P."/>
            <person name="Thoren M.H."/>
            <person name="Johannesson H."/>
        </authorList>
    </citation>
    <scope>NUCLEOTIDE SEQUENCE</scope>
    <source>
        <strain evidence="4">PSN243</strain>
    </source>
</reference>
<feature type="signal peptide" evidence="3">
    <location>
        <begin position="1"/>
        <end position="30"/>
    </location>
</feature>
<keyword evidence="2" id="KW-1133">Transmembrane helix</keyword>
<keyword evidence="2" id="KW-0472">Membrane</keyword>
<evidence type="ECO:0008006" key="6">
    <source>
        <dbReference type="Google" id="ProtNLM"/>
    </source>
</evidence>
<feature type="transmembrane region" description="Helical" evidence="2">
    <location>
        <begin position="380"/>
        <end position="403"/>
    </location>
</feature>
<organism evidence="4 5">
    <name type="scientific">Podospora aff. communis PSN243</name>
    <dbReference type="NCBI Taxonomy" id="3040156"/>
    <lineage>
        <taxon>Eukaryota</taxon>
        <taxon>Fungi</taxon>
        <taxon>Dikarya</taxon>
        <taxon>Ascomycota</taxon>
        <taxon>Pezizomycotina</taxon>
        <taxon>Sordariomycetes</taxon>
        <taxon>Sordariomycetidae</taxon>
        <taxon>Sordariales</taxon>
        <taxon>Podosporaceae</taxon>
        <taxon>Podospora</taxon>
    </lineage>
</organism>
<feature type="chain" id="PRO_5043530064" description="Mid2 domain-containing protein" evidence="3">
    <location>
        <begin position="31"/>
        <end position="660"/>
    </location>
</feature>
<sequence length="660" mass="69306">MLPLALRRLAAGLLICCCLQIFTAITGGHASALPAGQLEPGGLGIANADDSVFLRRWDPIPGTKAFAGFRERGTIELGRRDCLPNGTNFCFGDSVNFCSNCGTCCVDGLYCCGSGGICCGTGCCASGQTCDQGQCVSPNGPVTVTSVAFQTVTHIATQVATVLIVVVETSTVVSTTETTALNAETQTNTIWVTETTTLERRGLPTAAVRVIRAVDDDVDAAEGASLEPRLSWRETLKAAWTSVTARRLPHAIHDASIERRQATRDPFTVQAQSTVTVFATSTVDVTNVISTTITTESTSVVLTTVIRTNTVVVNAKATIHVTSTMVITKRQPVTQIITTTESPINTGGGGAAPTRSNPPNQSPTLAAIPPASSSSIQTPAIVGIAVGGTVAAIIVAAIAIFFIRYRRKKNALNDNPNADLPPDVNALDREPTYPTLTHFTPAATTAHHSMQFHPPPGGIVAAYLDPKNNTSPSTSPSPRPNGHHRNSSGYSTLVGTPYGVNANGKRTSHRVSAMTTASAGPVVEAPGNPAEWQESSGRSSGSPPLGAGSGSGSVSRRMSQQQTPIHLSRQGSFGAQDQGPIGQAYYLGPQHQQQAPQPPGELDSNAILEMGIGNPYDGEIEDSTQQQQQQRGHRHTWSSDVRYDGFEYGDPRSPSVAPPP</sequence>
<evidence type="ECO:0000313" key="4">
    <source>
        <dbReference type="EMBL" id="KAK4454599.1"/>
    </source>
</evidence>
<feature type="compositionally biased region" description="Polar residues" evidence="1">
    <location>
        <begin position="560"/>
        <end position="575"/>
    </location>
</feature>
<feature type="region of interest" description="Disordered" evidence="1">
    <location>
        <begin position="340"/>
        <end position="362"/>
    </location>
</feature>